<feature type="non-terminal residue" evidence="6">
    <location>
        <position position="148"/>
    </location>
</feature>
<evidence type="ECO:0000256" key="3">
    <source>
        <dbReference type="ARBA" id="ARBA00022692"/>
    </source>
</evidence>
<keyword evidence="5" id="KW-0472">Membrane</keyword>
<gene>
    <name evidence="6" type="ORF">METZ01_LOCUS385554</name>
</gene>
<keyword evidence="3" id="KW-0812">Transmembrane</keyword>
<dbReference type="GO" id="GO:0022857">
    <property type="term" value="F:transmembrane transporter activity"/>
    <property type="evidence" value="ECO:0007669"/>
    <property type="project" value="InterPro"/>
</dbReference>
<comment type="subcellular location">
    <subcellularLocation>
        <location evidence="1">Cell membrane</location>
        <topology evidence="1">Single-pass membrane protein</topology>
    </subcellularLocation>
</comment>
<dbReference type="GO" id="GO:0005886">
    <property type="term" value="C:plasma membrane"/>
    <property type="evidence" value="ECO:0007669"/>
    <property type="project" value="UniProtKB-SubCell"/>
</dbReference>
<evidence type="ECO:0000256" key="1">
    <source>
        <dbReference type="ARBA" id="ARBA00004162"/>
    </source>
</evidence>
<dbReference type="Pfam" id="PF02472">
    <property type="entry name" value="ExbD"/>
    <property type="match status" value="1"/>
</dbReference>
<keyword evidence="4" id="KW-1133">Transmembrane helix</keyword>
<dbReference type="EMBL" id="UINC01143658">
    <property type="protein sequence ID" value="SVD32700.1"/>
    <property type="molecule type" value="Genomic_DNA"/>
</dbReference>
<dbReference type="AlphaFoldDB" id="A0A382UEN5"/>
<protein>
    <submittedName>
        <fullName evidence="6">Uncharacterized protein</fullName>
    </submittedName>
</protein>
<proteinExistence type="predicted"/>
<accession>A0A382UEN5</accession>
<reference evidence="6" key="1">
    <citation type="submission" date="2018-05" db="EMBL/GenBank/DDBJ databases">
        <authorList>
            <person name="Lanie J.A."/>
            <person name="Ng W.-L."/>
            <person name="Kazmierczak K.M."/>
            <person name="Andrzejewski T.M."/>
            <person name="Davidsen T.M."/>
            <person name="Wayne K.J."/>
            <person name="Tettelin H."/>
            <person name="Glass J.I."/>
            <person name="Rusch D."/>
            <person name="Podicherti R."/>
            <person name="Tsui H.-C.T."/>
            <person name="Winkler M.E."/>
        </authorList>
    </citation>
    <scope>NUCLEOTIDE SEQUENCE</scope>
</reference>
<evidence type="ECO:0000256" key="5">
    <source>
        <dbReference type="ARBA" id="ARBA00023136"/>
    </source>
</evidence>
<evidence type="ECO:0000313" key="6">
    <source>
        <dbReference type="EMBL" id="SVD32700.1"/>
    </source>
</evidence>
<name>A0A382UEN5_9ZZZZ</name>
<keyword evidence="2" id="KW-1003">Cell membrane</keyword>
<dbReference type="InterPro" id="IPR003400">
    <property type="entry name" value="ExbD"/>
</dbReference>
<sequence>MDMTPMIDIVFQLLIFFLLSAKFISLEGQLSSYLPKDRGLQASFAKIEPDEVIFFLSWHASAGANGYSRVQCQTINYRPSAGAASGQDYTFQEIDAPGLESTQGWVPYSDGQAKYGENKDWPSYWVPDFFEVETYLQARASMYRSKDS</sequence>
<evidence type="ECO:0000256" key="4">
    <source>
        <dbReference type="ARBA" id="ARBA00022989"/>
    </source>
</evidence>
<organism evidence="6">
    <name type="scientific">marine metagenome</name>
    <dbReference type="NCBI Taxonomy" id="408172"/>
    <lineage>
        <taxon>unclassified sequences</taxon>
        <taxon>metagenomes</taxon>
        <taxon>ecological metagenomes</taxon>
    </lineage>
</organism>
<evidence type="ECO:0000256" key="2">
    <source>
        <dbReference type="ARBA" id="ARBA00022475"/>
    </source>
</evidence>